<gene>
    <name evidence="3" type="ORF">H9751_09855</name>
</gene>
<keyword evidence="1" id="KW-0812">Transmembrane</keyword>
<dbReference type="EMBL" id="DWVP01000023">
    <property type="protein sequence ID" value="HJC85826.1"/>
    <property type="molecule type" value="Genomic_DNA"/>
</dbReference>
<evidence type="ECO:0000256" key="1">
    <source>
        <dbReference type="SAM" id="Phobius"/>
    </source>
</evidence>
<reference evidence="3" key="1">
    <citation type="journal article" date="2021" name="PeerJ">
        <title>Extensive microbial diversity within the chicken gut microbiome revealed by metagenomics and culture.</title>
        <authorList>
            <person name="Gilroy R."/>
            <person name="Ravi A."/>
            <person name="Getino M."/>
            <person name="Pursley I."/>
            <person name="Horton D.L."/>
            <person name="Alikhan N.F."/>
            <person name="Baker D."/>
            <person name="Gharbi K."/>
            <person name="Hall N."/>
            <person name="Watson M."/>
            <person name="Adriaenssens E.M."/>
            <person name="Foster-Nyarko E."/>
            <person name="Jarju S."/>
            <person name="Secka A."/>
            <person name="Antonio M."/>
            <person name="Oren A."/>
            <person name="Chaudhuri R.R."/>
            <person name="La Ragione R."/>
            <person name="Hildebrand F."/>
            <person name="Pallen M.J."/>
        </authorList>
    </citation>
    <scope>NUCLEOTIDE SEQUENCE</scope>
    <source>
        <strain evidence="3">ChiHjej13B12-4958</strain>
    </source>
</reference>
<protein>
    <submittedName>
        <fullName evidence="3">DUF3566 domain-containing protein</fullName>
    </submittedName>
</protein>
<dbReference type="Proteomes" id="UP000823858">
    <property type="component" value="Unassembled WGS sequence"/>
</dbReference>
<name>A0A9D2TPJ4_9CORY</name>
<keyword evidence="1" id="KW-0472">Membrane</keyword>
<feature type="transmembrane region" description="Helical" evidence="1">
    <location>
        <begin position="21"/>
        <end position="44"/>
    </location>
</feature>
<organism evidence="3 4">
    <name type="scientific">Candidatus Corynebacterium faecigallinarum</name>
    <dbReference type="NCBI Taxonomy" id="2838528"/>
    <lineage>
        <taxon>Bacteria</taxon>
        <taxon>Bacillati</taxon>
        <taxon>Actinomycetota</taxon>
        <taxon>Actinomycetes</taxon>
        <taxon>Mycobacteriales</taxon>
        <taxon>Corynebacteriaceae</taxon>
        <taxon>Corynebacterium</taxon>
    </lineage>
</organism>
<comment type="caution">
    <text evidence="3">The sequence shown here is derived from an EMBL/GenBank/DDBJ whole genome shotgun (WGS) entry which is preliminary data.</text>
</comment>
<feature type="domain" description="DUF3566" evidence="2">
    <location>
        <begin position="3"/>
        <end position="107"/>
    </location>
</feature>
<proteinExistence type="predicted"/>
<feature type="transmembrane region" description="Helical" evidence="1">
    <location>
        <begin position="64"/>
        <end position="91"/>
    </location>
</feature>
<reference evidence="3" key="2">
    <citation type="submission" date="2021-04" db="EMBL/GenBank/DDBJ databases">
        <authorList>
            <person name="Gilroy R."/>
        </authorList>
    </citation>
    <scope>NUCLEOTIDE SEQUENCE</scope>
    <source>
        <strain evidence="3">ChiHjej13B12-4958</strain>
    </source>
</reference>
<keyword evidence="1" id="KW-1133">Transmembrane helix</keyword>
<dbReference type="InterPro" id="IPR021949">
    <property type="entry name" value="DUF3566_TM"/>
</dbReference>
<dbReference type="AlphaFoldDB" id="A0A9D2TPJ4"/>
<evidence type="ECO:0000313" key="3">
    <source>
        <dbReference type="EMBL" id="HJC85826.1"/>
    </source>
</evidence>
<evidence type="ECO:0000259" key="2">
    <source>
        <dbReference type="Pfam" id="PF12089"/>
    </source>
</evidence>
<sequence length="161" mass="15810">MRTVTEISPASALKLGAVLSVCLWVAWMVAAALVYILMGIGGIWDRMNNLLADLLGADAVSTGMYFTVAAGLGLLEVVVVALMSPVLAVLYNASAGLVGGLKVRVEDENTAAAAVEGGAASGAAPAAASAAAPSTAAAAGFGEDADTAATAGEQSGNQSKK</sequence>
<evidence type="ECO:0000313" key="4">
    <source>
        <dbReference type="Proteomes" id="UP000823858"/>
    </source>
</evidence>
<accession>A0A9D2TPJ4</accession>
<dbReference type="Pfam" id="PF12089">
    <property type="entry name" value="DUF3566"/>
    <property type="match status" value="1"/>
</dbReference>